<keyword evidence="3 6" id="KW-0812">Transmembrane</keyword>
<reference evidence="7" key="1">
    <citation type="journal article" date="2020" name="Int. J. Syst. Evol. Microbiol.">
        <title>Aquipluma nitroreducens gen. nov. sp. nov., a novel facultatively anaerobic bacterium isolated from a freshwater lake.</title>
        <authorList>
            <person name="Watanabe M."/>
            <person name="Kojima H."/>
            <person name="Fukui M."/>
        </authorList>
    </citation>
    <scope>NUCLEOTIDE SEQUENCE</scope>
    <source>
        <strain evidence="7">MeG22</strain>
    </source>
</reference>
<dbReference type="Gene3D" id="1.20.1250.20">
    <property type="entry name" value="MFS general substrate transporter like domains"/>
    <property type="match status" value="3"/>
</dbReference>
<evidence type="ECO:0000256" key="3">
    <source>
        <dbReference type="ARBA" id="ARBA00022692"/>
    </source>
</evidence>
<feature type="transmembrane region" description="Helical" evidence="6">
    <location>
        <begin position="95"/>
        <end position="119"/>
    </location>
</feature>
<keyword evidence="7" id="KW-0813">Transport</keyword>
<dbReference type="KEGG" id="anf:AQPE_2660"/>
<dbReference type="AlphaFoldDB" id="A0A5K7SA91"/>
<evidence type="ECO:0000256" key="4">
    <source>
        <dbReference type="ARBA" id="ARBA00022989"/>
    </source>
</evidence>
<evidence type="ECO:0000256" key="5">
    <source>
        <dbReference type="ARBA" id="ARBA00023136"/>
    </source>
</evidence>
<evidence type="ECO:0000256" key="2">
    <source>
        <dbReference type="ARBA" id="ARBA00022475"/>
    </source>
</evidence>
<feature type="transmembrane region" description="Helical" evidence="6">
    <location>
        <begin position="432"/>
        <end position="451"/>
    </location>
</feature>
<feature type="transmembrane region" description="Helical" evidence="6">
    <location>
        <begin position="262"/>
        <end position="283"/>
    </location>
</feature>
<keyword evidence="2" id="KW-1003">Cell membrane</keyword>
<feature type="transmembrane region" description="Helical" evidence="6">
    <location>
        <begin position="404"/>
        <end position="426"/>
    </location>
</feature>
<keyword evidence="8" id="KW-1185">Reference proteome</keyword>
<feature type="transmembrane region" description="Helical" evidence="6">
    <location>
        <begin position="322"/>
        <end position="340"/>
    </location>
</feature>
<dbReference type="Pfam" id="PF07690">
    <property type="entry name" value="MFS_1"/>
    <property type="match status" value="1"/>
</dbReference>
<dbReference type="InterPro" id="IPR036259">
    <property type="entry name" value="MFS_trans_sf"/>
</dbReference>
<protein>
    <submittedName>
        <fullName evidence="7">Glucose transporter in maltodextrin utilization gene cluster</fullName>
    </submittedName>
</protein>
<accession>A0A5K7SA91</accession>
<evidence type="ECO:0000256" key="6">
    <source>
        <dbReference type="SAM" id="Phobius"/>
    </source>
</evidence>
<feature type="transmembrane region" description="Helical" evidence="6">
    <location>
        <begin position="41"/>
        <end position="60"/>
    </location>
</feature>
<evidence type="ECO:0000256" key="1">
    <source>
        <dbReference type="ARBA" id="ARBA00004429"/>
    </source>
</evidence>
<gene>
    <name evidence="7" type="ORF">AQPE_2660</name>
</gene>
<feature type="transmembrane region" description="Helical" evidence="6">
    <location>
        <begin position="290"/>
        <end position="310"/>
    </location>
</feature>
<feature type="transmembrane region" description="Helical" evidence="6">
    <location>
        <begin position="221"/>
        <end position="242"/>
    </location>
</feature>
<dbReference type="InterPro" id="IPR011701">
    <property type="entry name" value="MFS"/>
</dbReference>
<sequence>MTFMASIFFIFGFITNFNIAMKDQVQLAFDLKTLYPGWENFFAQLVNGVFFFAYFCFSFISGMIIKKIGYKNGVIVGLVLVATGSYLFFPAVSVLSYPLFLGAIFVMATGVVFLQTAANPYVVALGPQETAPARLNLTQALNGVATTIAPYLAGILVLAPAVMALKNGASAQEAADFVKMPFVIIGSVVVLIAIGIVFIKLPEIIGDATVASMSALKKPQVWLGAIGIFCYVGAEVGTASQISSYLTNLLDMAKDEAVKLTAIYWGGNMIGRFIGSVLLGTLSKNLKYRYSLFILVFAFFVGWFIFSAGVKDGQFIFESKPIYGIIFFIIAVVNFLLMLLGRGIANVSLGIFGAANMFLVLAGFLLPPQIGMWCLLSVGFFNSIMFPNIFSLGVNDLDPSEMPIASGMINTMIVGGSVVPVVMGAITDSVSLKAALLVPIICYAYITFFALEGSKIR</sequence>
<dbReference type="GO" id="GO:0005886">
    <property type="term" value="C:plasma membrane"/>
    <property type="evidence" value="ECO:0007669"/>
    <property type="project" value="UniProtKB-SubCell"/>
</dbReference>
<keyword evidence="7" id="KW-0762">Sugar transport</keyword>
<feature type="transmembrane region" description="Helical" evidence="6">
    <location>
        <begin position="182"/>
        <end position="201"/>
    </location>
</feature>
<dbReference type="EMBL" id="AP018694">
    <property type="protein sequence ID" value="BBE18498.1"/>
    <property type="molecule type" value="Genomic_DNA"/>
</dbReference>
<feature type="transmembrane region" description="Helical" evidence="6">
    <location>
        <begin position="72"/>
        <end position="89"/>
    </location>
</feature>
<feature type="transmembrane region" description="Helical" evidence="6">
    <location>
        <begin position="140"/>
        <end position="162"/>
    </location>
</feature>
<name>A0A5K7SA91_9BACT</name>
<keyword evidence="5 6" id="KW-0472">Membrane</keyword>
<comment type="subcellular location">
    <subcellularLocation>
        <location evidence="1">Cell inner membrane</location>
        <topology evidence="1">Multi-pass membrane protein</topology>
    </subcellularLocation>
</comment>
<dbReference type="PANTHER" id="PTHR43702:SF3">
    <property type="entry name" value="PROTEIN TSGA"/>
    <property type="match status" value="1"/>
</dbReference>
<dbReference type="InterPro" id="IPR050375">
    <property type="entry name" value="MFS_TsgA-like"/>
</dbReference>
<dbReference type="Proteomes" id="UP001193389">
    <property type="component" value="Chromosome"/>
</dbReference>
<proteinExistence type="predicted"/>
<evidence type="ECO:0000313" key="7">
    <source>
        <dbReference type="EMBL" id="BBE18498.1"/>
    </source>
</evidence>
<dbReference type="PANTHER" id="PTHR43702">
    <property type="entry name" value="L-FUCOSE-PROTON SYMPORTER"/>
    <property type="match status" value="1"/>
</dbReference>
<dbReference type="GO" id="GO:0022857">
    <property type="term" value="F:transmembrane transporter activity"/>
    <property type="evidence" value="ECO:0007669"/>
    <property type="project" value="InterPro"/>
</dbReference>
<feature type="transmembrane region" description="Helical" evidence="6">
    <location>
        <begin position="347"/>
        <end position="364"/>
    </location>
</feature>
<dbReference type="SUPFAM" id="SSF103473">
    <property type="entry name" value="MFS general substrate transporter"/>
    <property type="match status" value="2"/>
</dbReference>
<keyword evidence="4 6" id="KW-1133">Transmembrane helix</keyword>
<organism evidence="7 8">
    <name type="scientific">Aquipluma nitroreducens</name>
    <dbReference type="NCBI Taxonomy" id="2010828"/>
    <lineage>
        <taxon>Bacteria</taxon>
        <taxon>Pseudomonadati</taxon>
        <taxon>Bacteroidota</taxon>
        <taxon>Bacteroidia</taxon>
        <taxon>Marinilabiliales</taxon>
        <taxon>Prolixibacteraceae</taxon>
        <taxon>Aquipluma</taxon>
    </lineage>
</organism>
<feature type="transmembrane region" description="Helical" evidence="6">
    <location>
        <begin position="370"/>
        <end position="392"/>
    </location>
</feature>
<evidence type="ECO:0000313" key="8">
    <source>
        <dbReference type="Proteomes" id="UP001193389"/>
    </source>
</evidence>